<keyword evidence="1" id="KW-0808">Transferase</keyword>
<keyword evidence="1" id="KW-0695">RNA-directed DNA polymerase</keyword>
<keyword evidence="2" id="KW-1185">Reference proteome</keyword>
<evidence type="ECO:0000313" key="1">
    <source>
        <dbReference type="EMBL" id="KAH9715896.1"/>
    </source>
</evidence>
<accession>A0ACB8JEC9</accession>
<dbReference type="Proteomes" id="UP000829398">
    <property type="component" value="Chromosome 7"/>
</dbReference>
<protein>
    <submittedName>
        <fullName evidence="1">Reverse transcriptase Ty1/copia-type domain-containing protein</fullName>
    </submittedName>
</protein>
<organism evidence="1 2">
    <name type="scientific">Citrus sinensis</name>
    <name type="common">Sweet orange</name>
    <name type="synonym">Citrus aurantium var. sinensis</name>
    <dbReference type="NCBI Taxonomy" id="2711"/>
    <lineage>
        <taxon>Eukaryota</taxon>
        <taxon>Viridiplantae</taxon>
        <taxon>Streptophyta</taxon>
        <taxon>Embryophyta</taxon>
        <taxon>Tracheophyta</taxon>
        <taxon>Spermatophyta</taxon>
        <taxon>Magnoliopsida</taxon>
        <taxon>eudicotyledons</taxon>
        <taxon>Gunneridae</taxon>
        <taxon>Pentapetalae</taxon>
        <taxon>rosids</taxon>
        <taxon>malvids</taxon>
        <taxon>Sapindales</taxon>
        <taxon>Rutaceae</taxon>
        <taxon>Aurantioideae</taxon>
        <taxon>Citrus</taxon>
    </lineage>
</organism>
<comment type="caution">
    <text evidence="1">The sequence shown here is derived from an EMBL/GenBank/DDBJ whole genome shotgun (WGS) entry which is preliminary data.</text>
</comment>
<name>A0ACB8JEC9_CITSI</name>
<keyword evidence="1" id="KW-0548">Nucleotidyltransferase</keyword>
<evidence type="ECO:0000313" key="2">
    <source>
        <dbReference type="Proteomes" id="UP000829398"/>
    </source>
</evidence>
<sequence length="357" mass="40349">MRDEYEALIRNKTWSLVPSSAEHKVVGNKWVVRVKQNSDGSIAKYKARLIVKGFQQTKGVDYFETFSPVVKSSTVRIILSLAAMHRWTIRQVDVNNAFLNGELTEDVYMCQPEGFVDLQKPSYVCKLKNALYGLKQAPRACKVFALKDLGELSYFLGIEVSFIKDDIYLSQRKYIRDLLSKAGLLECKGCDTPMVTGSKLQKKAKGYLGEYVEDPTGYRSLVRGLQYLVLTRPEIANAVHKLSQYVSALTLQHIIACKRVLRYLKETKDYGLKFSSEGEMKLTGYTNADWAYDIDDRKSTGAYCIYLGRNLISWSSKKQSVVVRSSAESEYKALASASTEISWIQSLFDGLGIECMV</sequence>
<reference evidence="2" key="1">
    <citation type="journal article" date="2023" name="Hortic. Res.">
        <title>A chromosome-level phased genome enabling allele-level studies in sweet orange: a case study on citrus Huanglongbing tolerance.</title>
        <authorList>
            <person name="Wu B."/>
            <person name="Yu Q."/>
            <person name="Deng Z."/>
            <person name="Duan Y."/>
            <person name="Luo F."/>
            <person name="Gmitter F. Jr."/>
        </authorList>
    </citation>
    <scope>NUCLEOTIDE SEQUENCE [LARGE SCALE GENOMIC DNA]</scope>
    <source>
        <strain evidence="2">cv. Valencia</strain>
    </source>
</reference>
<dbReference type="EMBL" id="CM039176">
    <property type="protein sequence ID" value="KAH9715896.1"/>
    <property type="molecule type" value="Genomic_DNA"/>
</dbReference>
<proteinExistence type="predicted"/>
<gene>
    <name evidence="1" type="ORF">KPL71_021242</name>
</gene>